<feature type="modified residue" description="4-aspartylphosphate" evidence="7">
    <location>
        <position position="49"/>
    </location>
</feature>
<dbReference type="PATRIC" id="fig|933944.5.peg.5723"/>
<comment type="subcellular location">
    <subcellularLocation>
        <location evidence="1">Cytoplasm</location>
    </subcellularLocation>
</comment>
<dbReference type="PROSITE" id="PS50110">
    <property type="entry name" value="RESPONSE_REGULATORY"/>
    <property type="match status" value="1"/>
</dbReference>
<evidence type="ECO:0000256" key="9">
    <source>
        <dbReference type="SAM" id="MobiDB-lite"/>
    </source>
</evidence>
<dbReference type="SMART" id="SM00862">
    <property type="entry name" value="Trans_reg_C"/>
    <property type="match status" value="1"/>
</dbReference>
<evidence type="ECO:0000313" key="12">
    <source>
        <dbReference type="EMBL" id="OEU90429.1"/>
    </source>
</evidence>
<dbReference type="OrthoDB" id="5242462at2"/>
<sequence>MLVVDDDAAIRRSLRRGLRLNGFAVELAEGGGRALSLMREQPADVVVLDISMPDVNGIQVCQALRGDGDDVPVLMLSARDETADRIAGLQAGGDDYLIKPFALQELVLRLDALLRRRAPGRSAGGGRADGRVGGGQGDGDAHGTAAGGHASGPAGPAGAAGPADPPGSAHAVRVGGLVMNPATREAHRDGVPLPLTRREFELLLVLARNAGIVLTRDQLLERVWGYDFEVRTDAVDTFISYLRRKTESRGEPRLLHTVRGVGFVLREEK</sequence>
<dbReference type="PANTHER" id="PTHR48111">
    <property type="entry name" value="REGULATOR OF RPOS"/>
    <property type="match status" value="1"/>
</dbReference>
<feature type="domain" description="Response regulatory" evidence="10">
    <location>
        <begin position="1"/>
        <end position="114"/>
    </location>
</feature>
<dbReference type="GO" id="GO:0005829">
    <property type="term" value="C:cytosol"/>
    <property type="evidence" value="ECO:0007669"/>
    <property type="project" value="TreeGrafter"/>
</dbReference>
<evidence type="ECO:0000256" key="5">
    <source>
        <dbReference type="ARBA" id="ARBA00023125"/>
    </source>
</evidence>
<keyword evidence="5 8" id="KW-0238">DNA-binding</keyword>
<keyword evidence="6" id="KW-0804">Transcription</keyword>
<dbReference type="GO" id="GO:0000976">
    <property type="term" value="F:transcription cis-regulatory region binding"/>
    <property type="evidence" value="ECO:0007669"/>
    <property type="project" value="TreeGrafter"/>
</dbReference>
<dbReference type="InterPro" id="IPR036388">
    <property type="entry name" value="WH-like_DNA-bd_sf"/>
</dbReference>
<dbReference type="Pfam" id="PF00072">
    <property type="entry name" value="Response_reg"/>
    <property type="match status" value="1"/>
</dbReference>
<dbReference type="InterPro" id="IPR001867">
    <property type="entry name" value="OmpR/PhoB-type_DNA-bd"/>
</dbReference>
<dbReference type="EMBL" id="LJGT01000038">
    <property type="protein sequence ID" value="OEU90429.1"/>
    <property type="molecule type" value="Genomic_DNA"/>
</dbReference>
<dbReference type="InterPro" id="IPR039420">
    <property type="entry name" value="WalR-like"/>
</dbReference>
<evidence type="ECO:0000256" key="1">
    <source>
        <dbReference type="ARBA" id="ARBA00004496"/>
    </source>
</evidence>
<dbReference type="CDD" id="cd00383">
    <property type="entry name" value="trans_reg_C"/>
    <property type="match status" value="1"/>
</dbReference>
<feature type="region of interest" description="Disordered" evidence="9">
    <location>
        <begin position="119"/>
        <end position="170"/>
    </location>
</feature>
<evidence type="ECO:0000259" key="10">
    <source>
        <dbReference type="PROSITE" id="PS50110"/>
    </source>
</evidence>
<dbReference type="GO" id="GO:0000156">
    <property type="term" value="F:phosphorelay response regulator activity"/>
    <property type="evidence" value="ECO:0007669"/>
    <property type="project" value="TreeGrafter"/>
</dbReference>
<keyword evidence="2 7" id="KW-0597">Phosphoprotein</keyword>
<dbReference type="GO" id="GO:0032993">
    <property type="term" value="C:protein-DNA complex"/>
    <property type="evidence" value="ECO:0007669"/>
    <property type="project" value="TreeGrafter"/>
</dbReference>
<dbReference type="Proteomes" id="UP000176087">
    <property type="component" value="Unassembled WGS sequence"/>
</dbReference>
<name>A0A1E7JQ70_9ACTN</name>
<gene>
    <name evidence="12" type="ORF">AN215_13305</name>
</gene>
<evidence type="ECO:0000259" key="11">
    <source>
        <dbReference type="PROSITE" id="PS51755"/>
    </source>
</evidence>
<accession>A0A1E7JQ70</accession>
<reference evidence="12 13" key="1">
    <citation type="journal article" date="2016" name="Front. Microbiol.">
        <title>Comparative Genomics Analysis of Streptomyces Species Reveals Their Adaptation to the Marine Environment and Their Diversity at the Genomic Level.</title>
        <authorList>
            <person name="Tian X."/>
            <person name="Zhang Z."/>
            <person name="Yang T."/>
            <person name="Chen M."/>
            <person name="Li J."/>
            <person name="Chen F."/>
            <person name="Yang J."/>
            <person name="Li W."/>
            <person name="Zhang B."/>
            <person name="Zhang Z."/>
            <person name="Wu J."/>
            <person name="Zhang C."/>
            <person name="Long L."/>
            <person name="Xiao J."/>
        </authorList>
    </citation>
    <scope>NUCLEOTIDE SEQUENCE [LARGE SCALE GENOMIC DNA]</scope>
    <source>
        <strain evidence="12 13">SCSIO 10390</strain>
    </source>
</reference>
<dbReference type="InterPro" id="IPR001789">
    <property type="entry name" value="Sig_transdc_resp-reg_receiver"/>
</dbReference>
<dbReference type="PROSITE" id="PS51755">
    <property type="entry name" value="OMPR_PHOB"/>
    <property type="match status" value="1"/>
</dbReference>
<dbReference type="SUPFAM" id="SSF46894">
    <property type="entry name" value="C-terminal effector domain of the bipartite response regulators"/>
    <property type="match status" value="1"/>
</dbReference>
<dbReference type="Gene3D" id="1.10.10.10">
    <property type="entry name" value="Winged helix-like DNA-binding domain superfamily/Winged helix DNA-binding domain"/>
    <property type="match status" value="1"/>
</dbReference>
<evidence type="ECO:0000256" key="4">
    <source>
        <dbReference type="ARBA" id="ARBA00023015"/>
    </source>
</evidence>
<dbReference type="FunFam" id="1.10.10.10:FF:000005">
    <property type="entry name" value="Two-component system response regulator"/>
    <property type="match status" value="1"/>
</dbReference>
<feature type="DNA-binding region" description="OmpR/PhoB-type" evidence="8">
    <location>
        <begin position="169"/>
        <end position="267"/>
    </location>
</feature>
<keyword evidence="4" id="KW-0805">Transcription regulation</keyword>
<dbReference type="InterPro" id="IPR011006">
    <property type="entry name" value="CheY-like_superfamily"/>
</dbReference>
<keyword evidence="3" id="KW-0902">Two-component regulatory system</keyword>
<feature type="domain" description="OmpR/PhoB-type" evidence="11">
    <location>
        <begin position="169"/>
        <end position="267"/>
    </location>
</feature>
<evidence type="ECO:0000256" key="6">
    <source>
        <dbReference type="ARBA" id="ARBA00023163"/>
    </source>
</evidence>
<dbReference type="InterPro" id="IPR016032">
    <property type="entry name" value="Sig_transdc_resp-reg_C-effctor"/>
</dbReference>
<evidence type="ECO:0008006" key="14">
    <source>
        <dbReference type="Google" id="ProtNLM"/>
    </source>
</evidence>
<dbReference type="GO" id="GO:0006355">
    <property type="term" value="P:regulation of DNA-templated transcription"/>
    <property type="evidence" value="ECO:0007669"/>
    <property type="project" value="InterPro"/>
</dbReference>
<dbReference type="STRING" id="933944.AN215_13305"/>
<dbReference type="Gene3D" id="3.40.50.2300">
    <property type="match status" value="1"/>
</dbReference>
<feature type="compositionally biased region" description="Gly residues" evidence="9">
    <location>
        <begin position="122"/>
        <end position="138"/>
    </location>
</feature>
<evidence type="ECO:0000256" key="2">
    <source>
        <dbReference type="ARBA" id="ARBA00022553"/>
    </source>
</evidence>
<dbReference type="RefSeq" id="WP_070009299.1">
    <property type="nucleotide sequence ID" value="NZ_LJGS01000036.1"/>
</dbReference>
<evidence type="ECO:0000256" key="7">
    <source>
        <dbReference type="PROSITE-ProRule" id="PRU00169"/>
    </source>
</evidence>
<dbReference type="SUPFAM" id="SSF52172">
    <property type="entry name" value="CheY-like"/>
    <property type="match status" value="1"/>
</dbReference>
<feature type="compositionally biased region" description="Low complexity" evidence="9">
    <location>
        <begin position="151"/>
        <end position="170"/>
    </location>
</feature>
<comment type="caution">
    <text evidence="12">The sequence shown here is derived from an EMBL/GenBank/DDBJ whole genome shotgun (WGS) entry which is preliminary data.</text>
</comment>
<proteinExistence type="predicted"/>
<evidence type="ECO:0000313" key="13">
    <source>
        <dbReference type="Proteomes" id="UP000176087"/>
    </source>
</evidence>
<organism evidence="12 13">
    <name type="scientific">Streptomyces abyssalis</name>
    <dbReference type="NCBI Taxonomy" id="933944"/>
    <lineage>
        <taxon>Bacteria</taxon>
        <taxon>Bacillati</taxon>
        <taxon>Actinomycetota</taxon>
        <taxon>Actinomycetes</taxon>
        <taxon>Kitasatosporales</taxon>
        <taxon>Streptomycetaceae</taxon>
        <taxon>Streptomyces</taxon>
    </lineage>
</organism>
<dbReference type="PANTHER" id="PTHR48111:SF22">
    <property type="entry name" value="REGULATOR OF RPOS"/>
    <property type="match status" value="1"/>
</dbReference>
<dbReference type="SMART" id="SM00448">
    <property type="entry name" value="REC"/>
    <property type="match status" value="1"/>
</dbReference>
<evidence type="ECO:0000256" key="3">
    <source>
        <dbReference type="ARBA" id="ARBA00023012"/>
    </source>
</evidence>
<dbReference type="Pfam" id="PF00486">
    <property type="entry name" value="Trans_reg_C"/>
    <property type="match status" value="1"/>
</dbReference>
<dbReference type="AlphaFoldDB" id="A0A1E7JQ70"/>
<evidence type="ECO:0000256" key="8">
    <source>
        <dbReference type="PROSITE-ProRule" id="PRU01091"/>
    </source>
</evidence>
<keyword evidence="13" id="KW-1185">Reference proteome</keyword>
<protein>
    <recommendedName>
        <fullName evidence="14">Transcriptional regulator</fullName>
    </recommendedName>
</protein>